<dbReference type="Gene3D" id="3.40.50.300">
    <property type="entry name" value="P-loop containing nucleotide triphosphate hydrolases"/>
    <property type="match status" value="2"/>
</dbReference>
<dbReference type="GO" id="GO:0016787">
    <property type="term" value="F:hydrolase activity"/>
    <property type="evidence" value="ECO:0007669"/>
    <property type="project" value="InterPro"/>
</dbReference>
<dbReference type="AlphaFoldDB" id="A0A5C6CG97"/>
<dbReference type="GO" id="GO:0005524">
    <property type="term" value="F:ATP binding"/>
    <property type="evidence" value="ECO:0007669"/>
    <property type="project" value="InterPro"/>
</dbReference>
<dbReference type="InterPro" id="IPR050742">
    <property type="entry name" value="Helicase_Restrict-Modif_Enz"/>
</dbReference>
<dbReference type="SUPFAM" id="SSF52540">
    <property type="entry name" value="P-loop containing nucleoside triphosphate hydrolases"/>
    <property type="match status" value="2"/>
</dbReference>
<feature type="domain" description="Helicase ATP-binding" evidence="1">
    <location>
        <begin position="49"/>
        <end position="280"/>
    </location>
</feature>
<dbReference type="InterPro" id="IPR014001">
    <property type="entry name" value="Helicase_ATP-bd"/>
</dbReference>
<dbReference type="PANTHER" id="PTHR47396:SF1">
    <property type="entry name" value="ATP-DEPENDENT HELICASE IRC3-RELATED"/>
    <property type="match status" value="1"/>
</dbReference>
<comment type="caution">
    <text evidence="2">The sequence shown here is derived from an EMBL/GenBank/DDBJ whole genome shotgun (WGS) entry which is preliminary data.</text>
</comment>
<keyword evidence="3" id="KW-1185">Reference proteome</keyword>
<proteinExistence type="predicted"/>
<dbReference type="Pfam" id="PF04851">
    <property type="entry name" value="ResIII"/>
    <property type="match status" value="1"/>
</dbReference>
<dbReference type="CDD" id="cd18785">
    <property type="entry name" value="SF2_C"/>
    <property type="match status" value="1"/>
</dbReference>
<dbReference type="PROSITE" id="PS51192">
    <property type="entry name" value="HELICASE_ATP_BIND_1"/>
    <property type="match status" value="1"/>
</dbReference>
<name>A0A5C6CG97_9BACT</name>
<evidence type="ECO:0000259" key="1">
    <source>
        <dbReference type="PROSITE" id="PS51192"/>
    </source>
</evidence>
<evidence type="ECO:0000313" key="3">
    <source>
        <dbReference type="Proteomes" id="UP000316304"/>
    </source>
</evidence>
<dbReference type="SMART" id="SM00487">
    <property type="entry name" value="DEXDc"/>
    <property type="match status" value="1"/>
</dbReference>
<dbReference type="InterPro" id="IPR027417">
    <property type="entry name" value="P-loop_NTPase"/>
</dbReference>
<reference evidence="2 3" key="1">
    <citation type="submission" date="2019-02" db="EMBL/GenBank/DDBJ databases">
        <title>Deep-cultivation of Planctomycetes and their phenomic and genomic characterization uncovers novel biology.</title>
        <authorList>
            <person name="Wiegand S."/>
            <person name="Jogler M."/>
            <person name="Boedeker C."/>
            <person name="Pinto D."/>
            <person name="Vollmers J."/>
            <person name="Rivas-Marin E."/>
            <person name="Kohn T."/>
            <person name="Peeters S.H."/>
            <person name="Heuer A."/>
            <person name="Rast P."/>
            <person name="Oberbeckmann S."/>
            <person name="Bunk B."/>
            <person name="Jeske O."/>
            <person name="Meyerdierks A."/>
            <person name="Storesund J.E."/>
            <person name="Kallscheuer N."/>
            <person name="Luecker S."/>
            <person name="Lage O.M."/>
            <person name="Pohl T."/>
            <person name="Merkel B.J."/>
            <person name="Hornburger P."/>
            <person name="Mueller R.-W."/>
            <person name="Bruemmer F."/>
            <person name="Labrenz M."/>
            <person name="Spormann A.M."/>
            <person name="Op Den Camp H."/>
            <person name="Overmann J."/>
            <person name="Amann R."/>
            <person name="Jetten M.S.M."/>
            <person name="Mascher T."/>
            <person name="Medema M.H."/>
            <person name="Devos D.P."/>
            <person name="Kaster A.-K."/>
            <person name="Ovreas L."/>
            <person name="Rohde M."/>
            <person name="Galperin M.Y."/>
            <person name="Jogler C."/>
        </authorList>
    </citation>
    <scope>NUCLEOTIDE SEQUENCE [LARGE SCALE GENOMIC DNA]</scope>
    <source>
        <strain evidence="2 3">Pla52o</strain>
    </source>
</reference>
<dbReference type="GO" id="GO:0003677">
    <property type="term" value="F:DNA binding"/>
    <property type="evidence" value="ECO:0007669"/>
    <property type="project" value="InterPro"/>
</dbReference>
<organism evidence="2 3">
    <name type="scientific">Novipirellula galeiformis</name>
    <dbReference type="NCBI Taxonomy" id="2528004"/>
    <lineage>
        <taxon>Bacteria</taxon>
        <taxon>Pseudomonadati</taxon>
        <taxon>Planctomycetota</taxon>
        <taxon>Planctomycetia</taxon>
        <taxon>Pirellulales</taxon>
        <taxon>Pirellulaceae</taxon>
        <taxon>Novipirellula</taxon>
    </lineage>
</organism>
<evidence type="ECO:0000313" key="2">
    <source>
        <dbReference type="EMBL" id="TWU23095.1"/>
    </source>
</evidence>
<dbReference type="Proteomes" id="UP000316304">
    <property type="component" value="Unassembled WGS sequence"/>
</dbReference>
<accession>A0A5C6CG97</accession>
<dbReference type="PANTHER" id="PTHR47396">
    <property type="entry name" value="TYPE I RESTRICTION ENZYME ECOKI R PROTEIN"/>
    <property type="match status" value="1"/>
</dbReference>
<dbReference type="GO" id="GO:0005829">
    <property type="term" value="C:cytosol"/>
    <property type="evidence" value="ECO:0007669"/>
    <property type="project" value="TreeGrafter"/>
</dbReference>
<sequence length="955" mass="107353">MVEACRNPWPHLFPFSSLRLFHRDIVLPDIRFRGQLRPSQVEVARIAREQLAAGKRRLHIVAPPGSGKTVMGLYIWAHLVGKPALVLSPNSAIQAQWAARTDWFEHRHGMDLSPLISTDARAPGILTSLTYQAVTLPARATEFTEERATQWWMQSLVEKGQASSEAEADAWIEGLRVHNPDFYKDRLASFRRRIRKDDALGGHAMALLHRASLDALVRLRDYGVGLLILDECHHLMGHWGRVLEEVSDYLGDPVIVGLTATPPDRDSRESEDSQRYDRFLGEIDFEVPVPAVVKDGYLAPYQDLAYFVRPTEKELQFIASADQQFAELVEKLCEPCAVSSEPGALILRPPESLIDWLVRVLGEKQLPTYRASDWRGFYVRDPGFVTSAVWFLKSRKIELPVDVPELLPSEDPEPQRLITLIDRYTRHYLRRSPHSGDHQTAIRAVDRLRMLGIQITDAGARGCASPVSRVIAYTRNKTRAVVPILTREAEVLGSDLRAVVIADFEKTSAISSEVAHLLDAEAGGAVAAFRMLLEDAKTNLLDPILLTGSSVLVDADLADALMSEANRWLEDRAIHVELSYSIQGAFHELNGRGSDWCPRIYVEMITELFQRGTTRCLVGTRGLLGEGWDANTVNVLVDLSTVTTSMTVNQLRGRSIRLDPKRPRKLANNWDVVCIAPEFSKGLDDYRRFLRKHETLFGICDDGAIEKGVGHVHAAFTELKPELVDGSVSELNTDMLARAGQRSEVYERWQIGRSYGARPIRAVEIGACRAKFAHGYPPFEKSATLWDRHRLVSAISEAVLAALLETSQLSRTPILRVNEREGGYVRVYLANATQQEADVFAVAIREVLGPLSSPRYVIPRAVDVPINRFAPRWLPQPIRQFFERRERQQCMLHAVPSSLASNRERVAIFEKHWNTRVSPGAAIFVKNERGEQVVIEAIRNDVTPATLVHDKEMFL</sequence>
<dbReference type="InterPro" id="IPR006935">
    <property type="entry name" value="Helicase/UvrB_N"/>
</dbReference>
<gene>
    <name evidence="2" type="ORF">Pla52o_26300</name>
</gene>
<protein>
    <submittedName>
        <fullName evidence="2">Type III restriction enzyme, res subunit</fullName>
    </submittedName>
</protein>
<dbReference type="EMBL" id="SJPT01000004">
    <property type="protein sequence ID" value="TWU23095.1"/>
    <property type="molecule type" value="Genomic_DNA"/>
</dbReference>